<reference evidence="4" key="1">
    <citation type="submission" date="2017-02" db="UniProtKB">
        <authorList>
            <consortium name="WormBaseParasite"/>
        </authorList>
    </citation>
    <scope>IDENTIFICATION</scope>
</reference>
<proteinExistence type="inferred from homology"/>
<dbReference type="Proteomes" id="UP000267096">
    <property type="component" value="Unassembled WGS sequence"/>
</dbReference>
<feature type="transmembrane region" description="Helical" evidence="1">
    <location>
        <begin position="129"/>
        <end position="147"/>
    </location>
</feature>
<evidence type="ECO:0000313" key="2">
    <source>
        <dbReference type="EMBL" id="VDK59027.1"/>
    </source>
</evidence>
<evidence type="ECO:0000313" key="4">
    <source>
        <dbReference type="WBParaSite" id="ASIM_0001750901-mRNA-1"/>
    </source>
</evidence>
<gene>
    <name evidence="2" type="ORF">ASIM_LOCUS16914</name>
</gene>
<keyword evidence="1" id="KW-0472">Membrane</keyword>
<dbReference type="GO" id="GO:0016020">
    <property type="term" value="C:membrane"/>
    <property type="evidence" value="ECO:0007669"/>
    <property type="project" value="UniProtKB-SubCell"/>
</dbReference>
<reference evidence="2 3" key="2">
    <citation type="submission" date="2018-11" db="EMBL/GenBank/DDBJ databases">
        <authorList>
            <consortium name="Pathogen Informatics"/>
        </authorList>
    </citation>
    <scope>NUCLEOTIDE SEQUENCE [LARGE SCALE GENOMIC DNA]</scope>
</reference>
<dbReference type="PANTHER" id="PTHR12300:SF34">
    <property type="entry name" value="RECEPTOR EXPRESSION-ENHANCING PROTEIN"/>
    <property type="match status" value="1"/>
</dbReference>
<protein>
    <recommendedName>
        <fullName evidence="1">Receptor expression-enhancing protein</fullName>
    </recommendedName>
</protein>
<keyword evidence="1" id="KW-0812">Transmembrane</keyword>
<organism evidence="4">
    <name type="scientific">Anisakis simplex</name>
    <name type="common">Herring worm</name>
    <dbReference type="NCBI Taxonomy" id="6269"/>
    <lineage>
        <taxon>Eukaryota</taxon>
        <taxon>Metazoa</taxon>
        <taxon>Ecdysozoa</taxon>
        <taxon>Nematoda</taxon>
        <taxon>Chromadorea</taxon>
        <taxon>Rhabditida</taxon>
        <taxon>Spirurina</taxon>
        <taxon>Ascaridomorpha</taxon>
        <taxon>Ascaridoidea</taxon>
        <taxon>Anisakidae</taxon>
        <taxon>Anisakis</taxon>
        <taxon>Anisakis simplex complex</taxon>
    </lineage>
</organism>
<dbReference type="WBParaSite" id="ASIM_0001750901-mRNA-1">
    <property type="protein sequence ID" value="ASIM_0001750901-mRNA-1"/>
    <property type="gene ID" value="ASIM_0001750901"/>
</dbReference>
<feature type="transmembrane region" description="Helical" evidence="1">
    <location>
        <begin position="57"/>
        <end position="83"/>
    </location>
</feature>
<dbReference type="EMBL" id="UYRR01033552">
    <property type="protein sequence ID" value="VDK59027.1"/>
    <property type="molecule type" value="Genomic_DNA"/>
</dbReference>
<name>A0A0M3K967_ANISI</name>
<evidence type="ECO:0000256" key="1">
    <source>
        <dbReference type="RuleBase" id="RU362006"/>
    </source>
</evidence>
<keyword evidence="3" id="KW-1185">Reference proteome</keyword>
<dbReference type="Pfam" id="PF03134">
    <property type="entry name" value="TB2_DP1_HVA22"/>
    <property type="match status" value="1"/>
</dbReference>
<comment type="similarity">
    <text evidence="1">Belongs to the DP1 family.</text>
</comment>
<dbReference type="AlphaFoldDB" id="A0A0M3K967"/>
<evidence type="ECO:0000313" key="3">
    <source>
        <dbReference type="Proteomes" id="UP000267096"/>
    </source>
</evidence>
<comment type="subcellular location">
    <subcellularLocation>
        <location evidence="1">Membrane</location>
        <topology evidence="1">Multi-pass membrane protein</topology>
    </subcellularLocation>
</comment>
<accession>A0A0M3K967</accession>
<keyword evidence="1" id="KW-1133">Transmembrane helix</keyword>
<sequence length="181" mass="20693">MFSWLSCIAKKPSQTTINSFNDIHPAVLDLLYNQLTGQLAKYVKDLGDKGGVKREEFFYGLTAFVCFYLVFGSEAGLMCNLLGFVYPAFATLQMSEFGQAKDQAVAWLIYWTVFRAFPLTDFYADTIRYSFPIYWLCKAIFLVYLFLPQTGGAQKFYEKLVAPTFGRIESAIVNYDSKKKE</sequence>
<dbReference type="PANTHER" id="PTHR12300">
    <property type="entry name" value="HVA22-LIKE PROTEINS"/>
    <property type="match status" value="1"/>
</dbReference>
<dbReference type="OrthoDB" id="5913021at2759"/>
<dbReference type="InterPro" id="IPR004345">
    <property type="entry name" value="TB2_DP1_HVA22"/>
</dbReference>